<sequence>MPQHRNKAVVAGLAVTLAFGGVALPAVASTEQAPATDSDPNGVGDPAPADYDKADYYEGTEGVATFASARSASTLSPVSLSDEMKYFTKYESGCDYDKGLSYGDGYNAMGYYQFDRRYSLLPFIEQVYGYNSTKYDMLRAALAYRDVLQNPSYEMYDYTSRQLSAPAQILNGAWHAAYAADPAEFSALQDSYAYNNYYLPVQSSLLNTYGVDVRDRADCVKGLVWGMCNLFGQGGVQKFFKGANIDNSMTDRELITALCDTVVEYVDDWYPSQPQYWDGWKNRYKKEKATCLAYMDQHDAEQNANGQGQTDDQPNADEPGQDDSGAGLPIAPDAPNGSEGQNGDGGGSQGDADSGESGSDGGAAHGGDSGSDGAVTPEGGQGSDAEQNAGGSQNSDDDADDAPNASVPDGNAGQGSSGDQENAGGSGSGSAGNSGSAQGGTGNNGGSTQDGSAGTGNSAGTDGSTGNGSTQDTTTGGGSTHAGEGQGSSDDEQTDASTGDEEDDGKTTPKDPAPQQNTTRDPMNSLGTTGDKTTSGQGDGAQGTSASGAGKATAGGLPGTGDIATMVLTGAAGLAVAGSSFLSLAKKERAGVDESADSNDE</sequence>
<feature type="compositionally biased region" description="Low complexity" evidence="1">
    <location>
        <begin position="542"/>
        <end position="555"/>
    </location>
</feature>
<dbReference type="STRING" id="445975.COLSTE_00955"/>
<reference evidence="4 5" key="1">
    <citation type="submission" date="2008-10" db="EMBL/GenBank/DDBJ databases">
        <title>Draft genome sequence of Collinsella stercoris (DSM 13279).</title>
        <authorList>
            <person name="Sudarsanam P."/>
            <person name="Ley R."/>
            <person name="Guruge J."/>
            <person name="Turnbaugh P.J."/>
            <person name="Mahowald M."/>
            <person name="Liep D."/>
            <person name="Gordon J."/>
        </authorList>
    </citation>
    <scope>NUCLEOTIDE SEQUENCE [LARGE SCALE GENOMIC DNA]</scope>
    <source>
        <strain evidence="4 5">DSM 13279</strain>
    </source>
</reference>
<evidence type="ECO:0000313" key="5">
    <source>
        <dbReference type="Proteomes" id="UP000003560"/>
    </source>
</evidence>
<feature type="compositionally biased region" description="Polar residues" evidence="1">
    <location>
        <begin position="384"/>
        <end position="393"/>
    </location>
</feature>
<dbReference type="EMBL" id="ABXJ01000055">
    <property type="protein sequence ID" value="EEA90915.1"/>
    <property type="molecule type" value="Genomic_DNA"/>
</dbReference>
<feature type="signal peptide" evidence="2">
    <location>
        <begin position="1"/>
        <end position="28"/>
    </location>
</feature>
<feature type="chain" id="PRO_5002845121" evidence="2">
    <location>
        <begin position="29"/>
        <end position="601"/>
    </location>
</feature>
<dbReference type="Pfam" id="PF21277">
    <property type="entry name" value="T6SS_VgrG3-like_C"/>
    <property type="match status" value="1"/>
</dbReference>
<dbReference type="InterPro" id="IPR049073">
    <property type="entry name" value="T6SS_VgrG3-like_C"/>
</dbReference>
<evidence type="ECO:0000256" key="2">
    <source>
        <dbReference type="SAM" id="SignalP"/>
    </source>
</evidence>
<comment type="caution">
    <text evidence="4">The sequence shown here is derived from an EMBL/GenBank/DDBJ whole genome shotgun (WGS) entry which is preliminary data.</text>
</comment>
<dbReference type="HOGENOM" id="CLU_453953_0_0_11"/>
<organism evidence="4 5">
    <name type="scientific">Collinsella stercoris DSM 13279</name>
    <dbReference type="NCBI Taxonomy" id="445975"/>
    <lineage>
        <taxon>Bacteria</taxon>
        <taxon>Bacillati</taxon>
        <taxon>Actinomycetota</taxon>
        <taxon>Coriobacteriia</taxon>
        <taxon>Coriobacteriales</taxon>
        <taxon>Coriobacteriaceae</taxon>
        <taxon>Collinsella</taxon>
    </lineage>
</organism>
<feature type="compositionally biased region" description="Polar residues" evidence="1">
    <location>
        <begin position="30"/>
        <end position="39"/>
    </location>
</feature>
<name>B6GA60_9ACTN</name>
<evidence type="ECO:0000259" key="3">
    <source>
        <dbReference type="Pfam" id="PF21277"/>
    </source>
</evidence>
<feature type="domain" description="Type VI secretion system spike protein VgrG3-like C-terminal" evidence="3">
    <location>
        <begin position="160"/>
        <end position="288"/>
    </location>
</feature>
<gene>
    <name evidence="4" type="ORF">COLSTE_00955</name>
</gene>
<dbReference type="GeneID" id="98002078"/>
<feature type="region of interest" description="Disordered" evidence="1">
    <location>
        <begin position="302"/>
        <end position="562"/>
    </location>
</feature>
<dbReference type="RefSeq" id="WP_006720613.1">
    <property type="nucleotide sequence ID" value="NZ_CP085935.1"/>
</dbReference>
<accession>B6GA60</accession>
<feature type="compositionally biased region" description="Gly residues" evidence="1">
    <location>
        <begin position="358"/>
        <end position="370"/>
    </location>
</feature>
<feature type="compositionally biased region" description="Gly residues" evidence="1">
    <location>
        <begin position="475"/>
        <end position="486"/>
    </location>
</feature>
<dbReference type="Proteomes" id="UP000003560">
    <property type="component" value="Unassembled WGS sequence"/>
</dbReference>
<evidence type="ECO:0000313" key="4">
    <source>
        <dbReference type="EMBL" id="EEA90915.1"/>
    </source>
</evidence>
<keyword evidence="2" id="KW-0732">Signal</keyword>
<feature type="compositionally biased region" description="Polar residues" evidence="1">
    <location>
        <begin position="302"/>
        <end position="313"/>
    </location>
</feature>
<dbReference type="eggNOG" id="COG3266">
    <property type="taxonomic scope" value="Bacteria"/>
</dbReference>
<reference evidence="4 5" key="2">
    <citation type="submission" date="2008-10" db="EMBL/GenBank/DDBJ databases">
        <authorList>
            <person name="Fulton L."/>
            <person name="Clifton S."/>
            <person name="Fulton B."/>
            <person name="Xu J."/>
            <person name="Minx P."/>
            <person name="Pepin K.H."/>
            <person name="Johnson M."/>
            <person name="Thiruvilangam P."/>
            <person name="Bhonagiri V."/>
            <person name="Nash W.E."/>
            <person name="Mardis E.R."/>
            <person name="Wilson R.K."/>
        </authorList>
    </citation>
    <scope>NUCLEOTIDE SEQUENCE [LARGE SCALE GENOMIC DNA]</scope>
    <source>
        <strain evidence="4 5">DSM 13279</strain>
    </source>
</reference>
<feature type="compositionally biased region" description="Polar residues" evidence="1">
    <location>
        <begin position="514"/>
        <end position="532"/>
    </location>
</feature>
<dbReference type="AlphaFoldDB" id="B6GA60"/>
<feature type="region of interest" description="Disordered" evidence="1">
    <location>
        <begin position="30"/>
        <end position="51"/>
    </location>
</feature>
<evidence type="ECO:0000256" key="1">
    <source>
        <dbReference type="SAM" id="MobiDB-lite"/>
    </source>
</evidence>
<feature type="compositionally biased region" description="Gly residues" evidence="1">
    <location>
        <begin position="424"/>
        <end position="445"/>
    </location>
</feature>
<feature type="compositionally biased region" description="Gly residues" evidence="1">
    <location>
        <begin position="340"/>
        <end position="349"/>
    </location>
</feature>
<keyword evidence="5" id="KW-1185">Reference proteome</keyword>
<proteinExistence type="predicted"/>
<protein>
    <submittedName>
        <fullName evidence="4">LPXTG-motif cell wall anchor domain protein</fullName>
    </submittedName>
</protein>
<dbReference type="OrthoDB" id="3182200at2"/>
<feature type="compositionally biased region" description="Low complexity" evidence="1">
    <location>
        <begin position="446"/>
        <end position="474"/>
    </location>
</feature>
<feature type="compositionally biased region" description="Acidic residues" evidence="1">
    <location>
        <begin position="489"/>
        <end position="504"/>
    </location>
</feature>